<feature type="non-terminal residue" evidence="12">
    <location>
        <position position="1"/>
    </location>
</feature>
<evidence type="ECO:0000313" key="13">
    <source>
        <dbReference type="Proteomes" id="UP001432027"/>
    </source>
</evidence>
<dbReference type="AlphaFoldDB" id="A0AAV5T451"/>
<feature type="compositionally biased region" description="Basic residues" evidence="11">
    <location>
        <begin position="674"/>
        <end position="687"/>
    </location>
</feature>
<feature type="region of interest" description="Disordered" evidence="11">
    <location>
        <begin position="32"/>
        <end position="68"/>
    </location>
</feature>
<dbReference type="GO" id="GO:0031965">
    <property type="term" value="C:nuclear membrane"/>
    <property type="evidence" value="ECO:0007669"/>
    <property type="project" value="UniProtKB-SubCell"/>
</dbReference>
<protein>
    <recommendedName>
        <fullName evidence="4">Nuclear pore complex protein Nup98-Nup96</fullName>
    </recommendedName>
</protein>
<proteinExistence type="inferred from homology"/>
<accession>A0AAV5T451</accession>
<dbReference type="InterPro" id="IPR025574">
    <property type="entry name" value="Nucleoporin_FG_rpt"/>
</dbReference>
<dbReference type="Pfam" id="PF21240">
    <property type="entry name" value="Nup98_GLEBS"/>
    <property type="match status" value="1"/>
</dbReference>
<evidence type="ECO:0000256" key="10">
    <source>
        <dbReference type="ARBA" id="ARBA00023242"/>
    </source>
</evidence>
<comment type="caution">
    <text evidence="12">The sequence shown here is derived from an EMBL/GenBank/DDBJ whole genome shotgun (WGS) entry which is preliminary data.</text>
</comment>
<gene>
    <name evidence="12" type="ORF">PENTCL1PPCAC_9484</name>
</gene>
<dbReference type="FunFam" id="1.10.10.2360:FF:000001">
    <property type="entry name" value="Nuclear pore complex protein Nup98-Nup96"/>
    <property type="match status" value="1"/>
</dbReference>
<evidence type="ECO:0000256" key="3">
    <source>
        <dbReference type="ARBA" id="ARBA00008926"/>
    </source>
</evidence>
<dbReference type="GO" id="GO:0017056">
    <property type="term" value="F:structural constituent of nuclear pore"/>
    <property type="evidence" value="ECO:0007669"/>
    <property type="project" value="TreeGrafter"/>
</dbReference>
<evidence type="ECO:0000256" key="6">
    <source>
        <dbReference type="ARBA" id="ARBA00022816"/>
    </source>
</evidence>
<reference evidence="12" key="1">
    <citation type="submission" date="2023-10" db="EMBL/GenBank/DDBJ databases">
        <title>Genome assembly of Pristionchus species.</title>
        <authorList>
            <person name="Yoshida K."/>
            <person name="Sommer R.J."/>
        </authorList>
    </citation>
    <scope>NUCLEOTIDE SEQUENCE</scope>
    <source>
        <strain evidence="12">RS0144</strain>
    </source>
</reference>
<feature type="compositionally biased region" description="Basic and acidic residues" evidence="11">
    <location>
        <begin position="664"/>
        <end position="673"/>
    </location>
</feature>
<dbReference type="Gene3D" id="1.10.10.2360">
    <property type="match status" value="1"/>
</dbReference>
<evidence type="ECO:0000256" key="11">
    <source>
        <dbReference type="SAM" id="MobiDB-lite"/>
    </source>
</evidence>
<dbReference type="PANTHER" id="PTHR23198:SF6">
    <property type="entry name" value="NUCLEAR PORE COMPLEX PROTEIN NUP98-NUP96"/>
    <property type="match status" value="1"/>
</dbReference>
<evidence type="ECO:0000256" key="8">
    <source>
        <dbReference type="ARBA" id="ARBA00023010"/>
    </source>
</evidence>
<keyword evidence="5" id="KW-0813">Transport</keyword>
<dbReference type="Pfam" id="PF13634">
    <property type="entry name" value="Nucleoporin_FG"/>
    <property type="match status" value="4"/>
</dbReference>
<dbReference type="GO" id="GO:0000973">
    <property type="term" value="P:post-transcriptional tethering of RNA polymerase II gene DNA at nuclear periphery"/>
    <property type="evidence" value="ECO:0007669"/>
    <property type="project" value="TreeGrafter"/>
</dbReference>
<keyword evidence="7" id="KW-0653">Protein transport</keyword>
<dbReference type="EMBL" id="BTSX01000003">
    <property type="protein sequence ID" value="GMS87309.1"/>
    <property type="molecule type" value="Genomic_DNA"/>
</dbReference>
<sequence length="687" mass="69773">QRVSAEMFGSKPAFGASNTSFGSSGTSLFGQTKPATSLFGQPQQQQPQQTSSLFGAKPAGTGLFGQTTTNNATTGSSLFGSTAANTSGGGLFGQSKPSLFGASTANSSFGQTSTSLFGGTTGATTGATSLFGSTAAAVPTGSTVKFEPVIGQDTMQKNGTNSQISTKHMCITAMKQYESKCIEELRVEDYMAGRKAPAPGTTTTGGLFGSKLIYAGGGLFGSSTPQQKSIFGSTTAAAPTFGATTGSTSIFGSPAQPASTGTSLFGAKPPGTTSLFGSTTAPAAGTSLFGATTAGPAATTSLFGQPAATTTFGQPAAPTSLFGAPAASTATSGFSFGAPATSTAGAGFGATTSMFGAPASTAGATSLFGAKPATTSAFSFGQPTTTTTASPFGECATTTAGGGLFGAKPATTFGQPGTGLVRELFGAPAAQPQQAGIGLFGAAQPQMGAFGAQQAAAAPIVQQVAAAPIELVTNVTQAQMEMALINAQLAASPYGDSPMFNVKEAKKDTDDKPNPTSFKFKFKFIYFQCAAPAQVPGVEEGRDLLSPLGRRCSRSQVEPGVEGAGRVGRSDARRLPQPPHHQGPGVLSVGAAPYTRSRPAIRRPRHAELVDAQPLEDGEVDAEGQRGRVDRGVSARQRRQPPARAPERPHQSQAPGRLCAQLGLRERIRESIRTRRRRRRVSRARSG</sequence>
<dbReference type="GO" id="GO:0051028">
    <property type="term" value="P:mRNA transport"/>
    <property type="evidence" value="ECO:0007669"/>
    <property type="project" value="UniProtKB-KW"/>
</dbReference>
<dbReference type="GO" id="GO:0044614">
    <property type="term" value="C:nuclear pore cytoplasmic filaments"/>
    <property type="evidence" value="ECO:0007669"/>
    <property type="project" value="TreeGrafter"/>
</dbReference>
<feature type="region of interest" description="Disordered" evidence="11">
    <location>
        <begin position="553"/>
        <end position="687"/>
    </location>
</feature>
<comment type="similarity">
    <text evidence="3">Belongs to the nucleoporin GLFG family.</text>
</comment>
<dbReference type="Proteomes" id="UP001432027">
    <property type="component" value="Unassembled WGS sequence"/>
</dbReference>
<dbReference type="GO" id="GO:0006606">
    <property type="term" value="P:protein import into nucleus"/>
    <property type="evidence" value="ECO:0007669"/>
    <property type="project" value="TreeGrafter"/>
</dbReference>
<organism evidence="12 13">
    <name type="scientific">Pristionchus entomophagus</name>
    <dbReference type="NCBI Taxonomy" id="358040"/>
    <lineage>
        <taxon>Eukaryota</taxon>
        <taxon>Metazoa</taxon>
        <taxon>Ecdysozoa</taxon>
        <taxon>Nematoda</taxon>
        <taxon>Chromadorea</taxon>
        <taxon>Rhabditida</taxon>
        <taxon>Rhabditina</taxon>
        <taxon>Diplogasteromorpha</taxon>
        <taxon>Diplogasteroidea</taxon>
        <taxon>Neodiplogasteridae</taxon>
        <taxon>Pristionchus</taxon>
    </lineage>
</organism>
<dbReference type="GO" id="GO:0034398">
    <property type="term" value="P:telomere tethering at nuclear periphery"/>
    <property type="evidence" value="ECO:0007669"/>
    <property type="project" value="TreeGrafter"/>
</dbReference>
<name>A0AAV5T451_9BILA</name>
<feature type="compositionally biased region" description="Basic and acidic residues" evidence="11">
    <location>
        <begin position="623"/>
        <end position="633"/>
    </location>
</feature>
<evidence type="ECO:0000256" key="5">
    <source>
        <dbReference type="ARBA" id="ARBA00022448"/>
    </source>
</evidence>
<comment type="subcellular location">
    <subcellularLocation>
        <location evidence="2">Nucleus membrane</location>
        <topology evidence="2">Peripheral membrane protein</topology>
        <orientation evidence="2">Nucleoplasmic side</orientation>
    </subcellularLocation>
    <subcellularLocation>
        <location evidence="1">Nucleus</location>
        <location evidence="1">Nuclear pore complex</location>
    </subcellularLocation>
</comment>
<keyword evidence="6" id="KW-0509">mRNA transport</keyword>
<dbReference type="PANTHER" id="PTHR23198">
    <property type="entry name" value="NUCLEOPORIN"/>
    <property type="match status" value="1"/>
</dbReference>
<dbReference type="GO" id="GO:0006405">
    <property type="term" value="P:RNA export from nucleus"/>
    <property type="evidence" value="ECO:0007669"/>
    <property type="project" value="TreeGrafter"/>
</dbReference>
<evidence type="ECO:0000256" key="7">
    <source>
        <dbReference type="ARBA" id="ARBA00022927"/>
    </source>
</evidence>
<evidence type="ECO:0000256" key="9">
    <source>
        <dbReference type="ARBA" id="ARBA00023132"/>
    </source>
</evidence>
<evidence type="ECO:0000256" key="4">
    <source>
        <dbReference type="ARBA" id="ARBA00013472"/>
    </source>
</evidence>
<evidence type="ECO:0000313" key="12">
    <source>
        <dbReference type="EMBL" id="GMS87309.1"/>
    </source>
</evidence>
<keyword evidence="8" id="KW-0811">Translocation</keyword>
<evidence type="ECO:0000256" key="1">
    <source>
        <dbReference type="ARBA" id="ARBA00004567"/>
    </source>
</evidence>
<dbReference type="GO" id="GO:0003723">
    <property type="term" value="F:RNA binding"/>
    <property type="evidence" value="ECO:0007669"/>
    <property type="project" value="TreeGrafter"/>
</dbReference>
<keyword evidence="13" id="KW-1185">Reference proteome</keyword>
<dbReference type="GO" id="GO:0008139">
    <property type="term" value="F:nuclear localization sequence binding"/>
    <property type="evidence" value="ECO:0007669"/>
    <property type="project" value="TreeGrafter"/>
</dbReference>
<dbReference type="InterPro" id="IPR037665">
    <property type="entry name" value="Nucleoporin_S59-like"/>
</dbReference>
<keyword evidence="10" id="KW-0539">Nucleus</keyword>
<keyword evidence="9" id="KW-0906">Nuclear pore complex</keyword>
<evidence type="ECO:0000256" key="2">
    <source>
        <dbReference type="ARBA" id="ARBA00004620"/>
    </source>
</evidence>